<dbReference type="EMBL" id="FAOP01000006">
    <property type="protein sequence ID" value="CUU06435.1"/>
    <property type="molecule type" value="Genomic_DNA"/>
</dbReference>
<proteinExistence type="predicted"/>
<evidence type="ECO:0000313" key="4">
    <source>
        <dbReference type="Proteomes" id="UP000182011"/>
    </source>
</evidence>
<keyword evidence="1" id="KW-1133">Transmembrane helix</keyword>
<name>A0A0P1MHJ7_9BACT</name>
<dbReference type="STRING" id="1633631.GCA_001442925_01494"/>
<accession>A0A0S4N721</accession>
<gene>
    <name evidence="3" type="ORF">JGI4_01499</name>
    <name evidence="2" type="ORF">JGI8_02094</name>
</gene>
<keyword evidence="5" id="KW-1185">Reference proteome</keyword>
<accession>A0A0P1LVS3</accession>
<reference evidence="3 4" key="1">
    <citation type="submission" date="2015-11" db="EMBL/GenBank/DDBJ databases">
        <authorList>
            <person name="Zhang Y."/>
            <person name="Guo Z."/>
        </authorList>
    </citation>
    <scope>NUCLEOTIDE SEQUENCE [LARGE SCALE GENOMIC DNA]</scope>
    <source>
        <strain evidence="3">JGI-4</strain>
    </source>
</reference>
<accession>A0A0P1MUL8</accession>
<accession>A0A0P1MEN2</accession>
<keyword evidence="1" id="KW-0472">Membrane</keyword>
<evidence type="ECO:0000313" key="3">
    <source>
        <dbReference type="EMBL" id="CUU06435.1"/>
    </source>
</evidence>
<protein>
    <submittedName>
        <fullName evidence="3">Uncharacterized protein</fullName>
    </submittedName>
</protein>
<evidence type="ECO:0000313" key="2">
    <source>
        <dbReference type="EMBL" id="CUS95020.1"/>
    </source>
</evidence>
<evidence type="ECO:0000256" key="1">
    <source>
        <dbReference type="SAM" id="Phobius"/>
    </source>
</evidence>
<accession>A0A0P1NZ39</accession>
<evidence type="ECO:0000313" key="5">
    <source>
        <dbReference type="Proteomes" id="UP000182200"/>
    </source>
</evidence>
<accession>A0A0P1MHJ7</accession>
<feature type="transmembrane region" description="Helical" evidence="1">
    <location>
        <begin position="193"/>
        <end position="221"/>
    </location>
</feature>
<dbReference type="Proteomes" id="UP000182200">
    <property type="component" value="Unassembled WGS sequence"/>
</dbReference>
<sequence>MQSGVKLDRRNFIRIITTISLLPLFKACKLDDLINPNPSPEKPKVDLMLEGSEEEIAWKVKNQYENIKSIYEQQGKEFKIGFEYGNGYGVLRLSFVKDDLATYPHLRIVNDLTGDRANILWGMDGIYPSIKFVDDSGETIVKNGYKLEFPLKLAGSGKTTSSVNSARDWLMIGIKVFAVAFAIWFGLSISKFIISAIAFVAFNAMVIGLIMIGLSVIIPLVKWILDVTGITLDDVISLFKEAFDLFVSTLRSIVDYLKNYFGG</sequence>
<dbReference type="RefSeq" id="WP_047134899.1">
    <property type="nucleotide sequence ID" value="NZ_CZVI01000060.1"/>
</dbReference>
<dbReference type="EMBL" id="CZVI01000060">
    <property type="protein sequence ID" value="CUS95020.1"/>
    <property type="molecule type" value="Genomic_DNA"/>
</dbReference>
<keyword evidence="1" id="KW-0812">Transmembrane</keyword>
<dbReference type="Proteomes" id="UP000182011">
    <property type="component" value="Unassembled WGS sequence"/>
</dbReference>
<reference evidence="2 5" key="2">
    <citation type="submission" date="2015-11" db="EMBL/GenBank/DDBJ databases">
        <authorList>
            <person name="Varghese N."/>
        </authorList>
    </citation>
    <scope>NUCLEOTIDE SEQUENCE [LARGE SCALE GENOMIC DNA]</scope>
    <source>
        <strain evidence="2 5">JGI-8</strain>
    </source>
</reference>
<organism evidence="3 4">
    <name type="scientific">Candidatus Kryptonium thompsonii</name>
    <dbReference type="NCBI Taxonomy" id="1633631"/>
    <lineage>
        <taxon>Bacteria</taxon>
        <taxon>Pseudomonadati</taxon>
        <taxon>Candidatus Kryptoniota</taxon>
        <taxon>Candidatus Kryptonium</taxon>
    </lineage>
</organism>
<feature type="transmembrane region" description="Helical" evidence="1">
    <location>
        <begin position="169"/>
        <end position="187"/>
    </location>
</feature>
<dbReference type="AlphaFoldDB" id="A0A0P1MHJ7"/>